<dbReference type="InterPro" id="IPR004799">
    <property type="entry name" value="Periplasmic_diS_OxRdtase_DsbE"/>
</dbReference>
<evidence type="ECO:0000313" key="7">
    <source>
        <dbReference type="EMBL" id="NKZ39057.1"/>
    </source>
</evidence>
<organism evidence="7 8">
    <name type="scientific">Oleiagrimonas citrea</name>
    <dbReference type="NCBI Taxonomy" id="1665687"/>
    <lineage>
        <taxon>Bacteria</taxon>
        <taxon>Pseudomonadati</taxon>
        <taxon>Pseudomonadota</taxon>
        <taxon>Gammaproteobacteria</taxon>
        <taxon>Lysobacterales</taxon>
        <taxon>Rhodanobacteraceae</taxon>
        <taxon>Oleiagrimonas</taxon>
    </lineage>
</organism>
<reference evidence="7 8" key="1">
    <citation type="journal article" date="2017" name="Int. J. Syst. Evol. Microbiol.">
        <title>Oleiagrimonas citrea sp. nov., a marine bacterium isolated from tidal flat sediment and emended description of the genus Oleiagrimonas Fang et al. 2015 and Oleiagrimonas soli.</title>
        <authorList>
            <person name="Yang S.H."/>
            <person name="Seo H.S."/>
            <person name="Seong C.N."/>
            <person name="Kwon K.K."/>
        </authorList>
    </citation>
    <scope>NUCLEOTIDE SEQUENCE [LARGE SCALE GENOMIC DNA]</scope>
    <source>
        <strain evidence="7 8">MEBiC09124</strain>
    </source>
</reference>
<dbReference type="PROSITE" id="PS51352">
    <property type="entry name" value="THIOREDOXIN_2"/>
    <property type="match status" value="1"/>
</dbReference>
<dbReference type="CDD" id="cd03010">
    <property type="entry name" value="TlpA_like_DsbE"/>
    <property type="match status" value="1"/>
</dbReference>
<keyword evidence="5" id="KW-0676">Redox-active center</keyword>
<dbReference type="GO" id="GO:0017004">
    <property type="term" value="P:cytochrome complex assembly"/>
    <property type="evidence" value="ECO:0007669"/>
    <property type="project" value="UniProtKB-KW"/>
</dbReference>
<dbReference type="GO" id="GO:0030288">
    <property type="term" value="C:outer membrane-bounded periplasmic space"/>
    <property type="evidence" value="ECO:0007669"/>
    <property type="project" value="InterPro"/>
</dbReference>
<dbReference type="EMBL" id="JAAZQD010000003">
    <property type="protein sequence ID" value="NKZ39057.1"/>
    <property type="molecule type" value="Genomic_DNA"/>
</dbReference>
<dbReference type="GO" id="GO:0015036">
    <property type="term" value="F:disulfide oxidoreductase activity"/>
    <property type="evidence" value="ECO:0007669"/>
    <property type="project" value="InterPro"/>
</dbReference>
<evidence type="ECO:0000256" key="2">
    <source>
        <dbReference type="ARBA" id="ARBA00007758"/>
    </source>
</evidence>
<evidence type="ECO:0000256" key="5">
    <source>
        <dbReference type="ARBA" id="ARBA00023284"/>
    </source>
</evidence>
<dbReference type="InterPro" id="IPR050553">
    <property type="entry name" value="Thioredoxin_ResA/DsbE_sf"/>
</dbReference>
<gene>
    <name evidence="7" type="ORF">HF690_08855</name>
</gene>
<keyword evidence="8" id="KW-1185">Reference proteome</keyword>
<evidence type="ECO:0000256" key="3">
    <source>
        <dbReference type="ARBA" id="ARBA00022748"/>
    </source>
</evidence>
<keyword evidence="4" id="KW-1015">Disulfide bond</keyword>
<keyword evidence="3" id="KW-0201">Cytochrome c-type biogenesis</keyword>
<dbReference type="InterPro" id="IPR036249">
    <property type="entry name" value="Thioredoxin-like_sf"/>
</dbReference>
<protein>
    <submittedName>
        <fullName evidence="7">DsbE family thiol:disulfide interchange protein</fullName>
    </submittedName>
</protein>
<dbReference type="AlphaFoldDB" id="A0A846ZMZ0"/>
<dbReference type="InterPro" id="IPR013766">
    <property type="entry name" value="Thioredoxin_domain"/>
</dbReference>
<proteinExistence type="inferred from homology"/>
<sequence length="185" mass="20247">MNRALPLIGFALLAVLFGFGLWWNTRHDQREVPSPLIGKPAPAFSLPLLDDPSTRVSKAEMLGQPYLVNVFASWCIACGEEHPVLMQEARQLGVPVIGYNYKDDPDAAKAWLAQHGNPYSMVVTDRSGATAIDFGVYGAPETFLIDADGIIRYKRIGPLTPQVIADVLEPKIQALKHAAPKQESP</sequence>
<evidence type="ECO:0000256" key="4">
    <source>
        <dbReference type="ARBA" id="ARBA00023157"/>
    </source>
</evidence>
<dbReference type="PANTHER" id="PTHR42852">
    <property type="entry name" value="THIOL:DISULFIDE INTERCHANGE PROTEIN DSBE"/>
    <property type="match status" value="1"/>
</dbReference>
<dbReference type="InterPro" id="IPR013740">
    <property type="entry name" value="Redoxin"/>
</dbReference>
<comment type="caution">
    <text evidence="7">The sequence shown here is derived from an EMBL/GenBank/DDBJ whole genome shotgun (WGS) entry which is preliminary data.</text>
</comment>
<dbReference type="RefSeq" id="WP_113064702.1">
    <property type="nucleotide sequence ID" value="NZ_JAAZQD010000003.1"/>
</dbReference>
<dbReference type="GO" id="GO:0005886">
    <property type="term" value="C:plasma membrane"/>
    <property type="evidence" value="ECO:0007669"/>
    <property type="project" value="UniProtKB-SubCell"/>
</dbReference>
<evidence type="ECO:0000256" key="1">
    <source>
        <dbReference type="ARBA" id="ARBA00004383"/>
    </source>
</evidence>
<evidence type="ECO:0000313" key="8">
    <source>
        <dbReference type="Proteomes" id="UP000541636"/>
    </source>
</evidence>
<dbReference type="Pfam" id="PF08534">
    <property type="entry name" value="Redoxin"/>
    <property type="match status" value="1"/>
</dbReference>
<dbReference type="NCBIfam" id="TIGR00385">
    <property type="entry name" value="dsbE"/>
    <property type="match status" value="1"/>
</dbReference>
<evidence type="ECO:0000259" key="6">
    <source>
        <dbReference type="PROSITE" id="PS51352"/>
    </source>
</evidence>
<name>A0A846ZMZ0_9GAMM</name>
<dbReference type="PANTHER" id="PTHR42852:SF6">
    <property type="entry name" value="THIOL:DISULFIDE INTERCHANGE PROTEIN DSBE"/>
    <property type="match status" value="1"/>
</dbReference>
<dbReference type="Gene3D" id="3.40.30.10">
    <property type="entry name" value="Glutaredoxin"/>
    <property type="match status" value="1"/>
</dbReference>
<comment type="similarity">
    <text evidence="2">Belongs to the thioredoxin family. DsbE subfamily.</text>
</comment>
<feature type="domain" description="Thioredoxin" evidence="6">
    <location>
        <begin position="35"/>
        <end position="177"/>
    </location>
</feature>
<comment type="subcellular location">
    <subcellularLocation>
        <location evidence="1">Cell inner membrane</location>
        <topology evidence="1">Single-pass membrane protein</topology>
        <orientation evidence="1">Periplasmic side</orientation>
    </subcellularLocation>
</comment>
<accession>A0A846ZMZ0</accession>
<dbReference type="Proteomes" id="UP000541636">
    <property type="component" value="Unassembled WGS sequence"/>
</dbReference>
<dbReference type="SUPFAM" id="SSF52833">
    <property type="entry name" value="Thioredoxin-like"/>
    <property type="match status" value="1"/>
</dbReference>